<dbReference type="RefSeq" id="WP_341470011.1">
    <property type="nucleotide sequence ID" value="NZ_CP128400.1"/>
</dbReference>
<reference evidence="2 4" key="1">
    <citation type="submission" date="2020-06" db="EMBL/GenBank/DDBJ databases">
        <title>Anoxygenic phototrophic Chloroflexota member uses a Type I reaction center.</title>
        <authorList>
            <person name="Tsuji J.M."/>
            <person name="Shaw N.A."/>
            <person name="Nagashima S."/>
            <person name="Venkiteswaran J."/>
            <person name="Schiff S.L."/>
            <person name="Hanada S."/>
            <person name="Tank M."/>
            <person name="Neufeld J.D."/>
        </authorList>
    </citation>
    <scope>NUCLEOTIDE SEQUENCE [LARGE SCALE GENOMIC DNA]</scope>
    <source>
        <strain evidence="2">L227-S17</strain>
    </source>
</reference>
<dbReference type="GO" id="GO:0003723">
    <property type="term" value="F:RNA binding"/>
    <property type="evidence" value="ECO:0007669"/>
    <property type="project" value="InterPro"/>
</dbReference>
<organism evidence="2 4">
    <name type="scientific">Candidatus Chlorohelix allophototropha</name>
    <dbReference type="NCBI Taxonomy" id="3003348"/>
    <lineage>
        <taxon>Bacteria</taxon>
        <taxon>Bacillati</taxon>
        <taxon>Chloroflexota</taxon>
        <taxon>Chloroflexia</taxon>
        <taxon>Candidatus Chloroheliales</taxon>
        <taxon>Candidatus Chloroheliaceae</taxon>
        <taxon>Candidatus Chlorohelix</taxon>
    </lineage>
</organism>
<dbReference type="Pfam" id="PF03483">
    <property type="entry name" value="B3_4"/>
    <property type="match status" value="1"/>
</dbReference>
<evidence type="ECO:0000313" key="2">
    <source>
        <dbReference type="EMBL" id="NWJ48170.1"/>
    </source>
</evidence>
<dbReference type="EMBL" id="CP128400">
    <property type="protein sequence ID" value="WJW68107.1"/>
    <property type="molecule type" value="Genomic_DNA"/>
</dbReference>
<evidence type="ECO:0000313" key="4">
    <source>
        <dbReference type="Proteomes" id="UP000521676"/>
    </source>
</evidence>
<dbReference type="Gene3D" id="3.50.40.10">
    <property type="entry name" value="Phenylalanyl-trna Synthetase, Chain B, domain 3"/>
    <property type="match status" value="1"/>
</dbReference>
<keyword evidence="5" id="KW-1185">Reference proteome</keyword>
<dbReference type="EMBL" id="JACATZ010000003">
    <property type="protein sequence ID" value="NWJ48170.1"/>
    <property type="molecule type" value="Genomic_DNA"/>
</dbReference>
<name>A0A8T7M7S0_9CHLR</name>
<protein>
    <recommendedName>
        <fullName evidence="1">B3/B4 tRNA-binding domain-containing protein</fullName>
    </recommendedName>
</protein>
<evidence type="ECO:0000313" key="3">
    <source>
        <dbReference type="EMBL" id="WJW68107.1"/>
    </source>
</evidence>
<dbReference type="PANTHER" id="PTHR39209:SF2">
    <property type="entry name" value="CYTOPLASMIC PROTEIN"/>
    <property type="match status" value="1"/>
</dbReference>
<dbReference type="InterPro" id="IPR005146">
    <property type="entry name" value="B3/B4_tRNA-bd"/>
</dbReference>
<dbReference type="GO" id="GO:0004826">
    <property type="term" value="F:phenylalanine-tRNA ligase activity"/>
    <property type="evidence" value="ECO:0007669"/>
    <property type="project" value="InterPro"/>
</dbReference>
<evidence type="ECO:0000313" key="5">
    <source>
        <dbReference type="Proteomes" id="UP001431572"/>
    </source>
</evidence>
<proteinExistence type="predicted"/>
<dbReference type="SMART" id="SM00873">
    <property type="entry name" value="B3_4"/>
    <property type="match status" value="1"/>
</dbReference>
<dbReference type="Proteomes" id="UP001431572">
    <property type="component" value="Chromosome 2"/>
</dbReference>
<reference evidence="3" key="2">
    <citation type="journal article" date="2024" name="Nature">
        <title>Anoxygenic phototroph of the Chloroflexota uses a type I reaction centre.</title>
        <authorList>
            <person name="Tsuji J.M."/>
            <person name="Shaw N.A."/>
            <person name="Nagashima S."/>
            <person name="Venkiteswaran J.J."/>
            <person name="Schiff S.L."/>
            <person name="Watanabe T."/>
            <person name="Fukui M."/>
            <person name="Hanada S."/>
            <person name="Tank M."/>
            <person name="Neufeld J.D."/>
        </authorList>
    </citation>
    <scope>NUCLEOTIDE SEQUENCE</scope>
    <source>
        <strain evidence="3">L227-S17</strain>
    </source>
</reference>
<feature type="domain" description="B3/B4 tRNA-binding" evidence="1">
    <location>
        <begin position="63"/>
        <end position="218"/>
    </location>
</feature>
<gene>
    <name evidence="2" type="ORF">HXX08_20135</name>
    <name evidence="3" type="ORF">OZ401_003710</name>
</gene>
<accession>A0A8T7M7S0</accession>
<sequence>MKSFQYHSQLLERFPSVTGGVIVAQGLRNRQTPPELLAQYQEQQKATRQLIGDTPLSQIPALSAWRSTFSAFGVEPTKYRSAIEALLRRLTKKGDIPSINLLVDIGNLVSIRYNLPIAVFDTHQTTGSITVRLSEGTEHFTPLGESITETPEVGEVIFVDEAQIVSARRWCWRQSAESAARLESENAIITVEAQHVDGRREVEAALADLQELIQKYAEGKFNAKVLNLQEPAI</sequence>
<evidence type="ECO:0000259" key="1">
    <source>
        <dbReference type="SMART" id="SM00873"/>
    </source>
</evidence>
<dbReference type="PANTHER" id="PTHR39209">
    <property type="match status" value="1"/>
</dbReference>
<dbReference type="InterPro" id="IPR020825">
    <property type="entry name" value="Phe-tRNA_synthase-like_B3/B4"/>
</dbReference>
<dbReference type="Proteomes" id="UP000521676">
    <property type="component" value="Unassembled WGS sequence"/>
</dbReference>
<dbReference type="AlphaFoldDB" id="A0A8T7M7S0"/>
<dbReference type="SUPFAM" id="SSF56037">
    <property type="entry name" value="PheT/TilS domain"/>
    <property type="match status" value="1"/>
</dbReference>